<dbReference type="Gene3D" id="2.40.70.10">
    <property type="entry name" value="Acid Proteases"/>
    <property type="match status" value="2"/>
</dbReference>
<dbReference type="Proteomes" id="UP000053599">
    <property type="component" value="Unassembled WGS sequence"/>
</dbReference>
<feature type="compositionally biased region" description="Basic residues" evidence="1">
    <location>
        <begin position="523"/>
        <end position="535"/>
    </location>
</feature>
<gene>
    <name evidence="2" type="ORF">PV11_03274</name>
</gene>
<sequence length="564" mass="62536">MEDGVFRDCKIRRSAGILGDQAVEALSRRKGLELSSNEDNGLPLAQAGLVHEALQARLTRSGAHVQLSCKLVHNHDVACDFVCNVLTNMVVVVDKQSEDVEDVGRLQPHVSLIHPRNLLLVCRFNSRRSGLQEHDTIDTVPILSVAGHDYLEVKINGVHLVAVLDNQATSNFMSLEIAEDLCCNIEGKPGRFLLGDGTFAQSRARTQAICTVLHTDSTSTCTFHLLDQLTMPLVLGKPFLRTLSRLRANHSTGLSCKHTLDATQDIGHSVGLKIRLRGKLGTRAVPAIFDMGSNSNLLPLSLIKQLGTCVNRDSGIKICLGDGSVTKIVGTAKVSFDICGSKPALPRFCTTFLVIANLPFTCVLGNPAMRLLTSLTESQLRPAWKCVTDHRELFCGIFRRTNSVEVEENRMLQNRHIQNQINQDESKAWIEKRREDRHNAERARQRAENEGRREWNLAMYERAVREGNDEAAAGWLSDLRDIDGEEEWQQSSLELAPSPMNGHPVMPALPLASSRIRVSQNSKSKHRLTPWRRHRSTDVTPVSSNETAGSSNRTPALRAFELDA</sequence>
<evidence type="ECO:0000256" key="1">
    <source>
        <dbReference type="SAM" id="MobiDB-lite"/>
    </source>
</evidence>
<evidence type="ECO:0000313" key="2">
    <source>
        <dbReference type="EMBL" id="KIV87751.1"/>
    </source>
</evidence>
<dbReference type="InterPro" id="IPR021109">
    <property type="entry name" value="Peptidase_aspartic_dom_sf"/>
</dbReference>
<feature type="compositionally biased region" description="Polar residues" evidence="1">
    <location>
        <begin position="538"/>
        <end position="554"/>
    </location>
</feature>
<protein>
    <submittedName>
        <fullName evidence="2">Uncharacterized protein</fullName>
    </submittedName>
</protein>
<name>A0A0D1XHU1_9EURO</name>
<dbReference type="AlphaFoldDB" id="A0A0D1XHU1"/>
<dbReference type="HOGENOM" id="CLU_483144_0_0_1"/>
<accession>A0A0D1XHU1</accession>
<organism evidence="2 3">
    <name type="scientific">Exophiala sideris</name>
    <dbReference type="NCBI Taxonomy" id="1016849"/>
    <lineage>
        <taxon>Eukaryota</taxon>
        <taxon>Fungi</taxon>
        <taxon>Dikarya</taxon>
        <taxon>Ascomycota</taxon>
        <taxon>Pezizomycotina</taxon>
        <taxon>Eurotiomycetes</taxon>
        <taxon>Chaetothyriomycetidae</taxon>
        <taxon>Chaetothyriales</taxon>
        <taxon>Herpotrichiellaceae</taxon>
        <taxon>Exophiala</taxon>
    </lineage>
</organism>
<dbReference type="OrthoDB" id="6079484at2759"/>
<dbReference type="CDD" id="cd00303">
    <property type="entry name" value="retropepsin_like"/>
    <property type="match status" value="2"/>
</dbReference>
<dbReference type="EMBL" id="KN846951">
    <property type="protein sequence ID" value="KIV87751.1"/>
    <property type="molecule type" value="Genomic_DNA"/>
</dbReference>
<reference evidence="2 3" key="1">
    <citation type="submission" date="2015-01" db="EMBL/GenBank/DDBJ databases">
        <title>The Genome Sequence of Exophiala sideris CBS121828.</title>
        <authorList>
            <consortium name="The Broad Institute Genomics Platform"/>
            <person name="Cuomo C."/>
            <person name="de Hoog S."/>
            <person name="Gorbushina A."/>
            <person name="Stielow B."/>
            <person name="Teixiera M."/>
            <person name="Abouelleil A."/>
            <person name="Chapman S.B."/>
            <person name="Priest M."/>
            <person name="Young S.K."/>
            <person name="Wortman J."/>
            <person name="Nusbaum C."/>
            <person name="Birren B."/>
        </authorList>
    </citation>
    <scope>NUCLEOTIDE SEQUENCE [LARGE SCALE GENOMIC DNA]</scope>
    <source>
        <strain evidence="2 3">CBS 121828</strain>
    </source>
</reference>
<proteinExistence type="predicted"/>
<feature type="region of interest" description="Disordered" evidence="1">
    <location>
        <begin position="518"/>
        <end position="564"/>
    </location>
</feature>
<dbReference type="SUPFAM" id="SSF50630">
    <property type="entry name" value="Acid proteases"/>
    <property type="match status" value="1"/>
</dbReference>
<evidence type="ECO:0000313" key="3">
    <source>
        <dbReference type="Proteomes" id="UP000053599"/>
    </source>
</evidence>